<feature type="compositionally biased region" description="Pro residues" evidence="1">
    <location>
        <begin position="1429"/>
        <end position="1448"/>
    </location>
</feature>
<feature type="compositionally biased region" description="Polar residues" evidence="1">
    <location>
        <begin position="1507"/>
        <end position="1523"/>
    </location>
</feature>
<dbReference type="PANTHER" id="PTHR24216">
    <property type="entry name" value="PAXILLIN-RELATED"/>
    <property type="match status" value="1"/>
</dbReference>
<feature type="compositionally biased region" description="Low complexity" evidence="1">
    <location>
        <begin position="1333"/>
        <end position="1354"/>
    </location>
</feature>
<feature type="region of interest" description="Disordered" evidence="1">
    <location>
        <begin position="1306"/>
        <end position="1355"/>
    </location>
</feature>
<feature type="region of interest" description="Disordered" evidence="1">
    <location>
        <begin position="1369"/>
        <end position="1546"/>
    </location>
</feature>
<feature type="compositionally biased region" description="Polar residues" evidence="1">
    <location>
        <begin position="1379"/>
        <end position="1396"/>
    </location>
</feature>
<feature type="region of interest" description="Disordered" evidence="1">
    <location>
        <begin position="1136"/>
        <end position="1158"/>
    </location>
</feature>
<feature type="compositionally biased region" description="Basic and acidic residues" evidence="1">
    <location>
        <begin position="2041"/>
        <end position="2057"/>
    </location>
</feature>
<feature type="region of interest" description="Disordered" evidence="1">
    <location>
        <begin position="576"/>
        <end position="595"/>
    </location>
</feature>
<feature type="compositionally biased region" description="Low complexity" evidence="1">
    <location>
        <begin position="1109"/>
        <end position="1120"/>
    </location>
</feature>
<evidence type="ECO:0000256" key="1">
    <source>
        <dbReference type="SAM" id="MobiDB-lite"/>
    </source>
</evidence>
<feature type="compositionally biased region" description="Basic and acidic residues" evidence="1">
    <location>
        <begin position="2310"/>
        <end position="2326"/>
    </location>
</feature>
<dbReference type="EMBL" id="CDMZ01004321">
    <property type="protein sequence ID" value="CEM49399.1"/>
    <property type="molecule type" value="Genomic_DNA"/>
</dbReference>
<feature type="compositionally biased region" description="Pro residues" evidence="1">
    <location>
        <begin position="186"/>
        <end position="213"/>
    </location>
</feature>
<feature type="region of interest" description="Disordered" evidence="1">
    <location>
        <begin position="2028"/>
        <end position="2062"/>
    </location>
</feature>
<feature type="region of interest" description="Disordered" evidence="1">
    <location>
        <begin position="2258"/>
        <end position="2349"/>
    </location>
</feature>
<feature type="region of interest" description="Disordered" evidence="1">
    <location>
        <begin position="372"/>
        <end position="411"/>
    </location>
</feature>
<feature type="compositionally biased region" description="Basic and acidic residues" evidence="1">
    <location>
        <begin position="1600"/>
        <end position="1620"/>
    </location>
</feature>
<feature type="compositionally biased region" description="Basic and acidic residues" evidence="1">
    <location>
        <begin position="2147"/>
        <end position="2156"/>
    </location>
</feature>
<feature type="region of interest" description="Disordered" evidence="1">
    <location>
        <begin position="136"/>
        <end position="297"/>
    </location>
</feature>
<feature type="compositionally biased region" description="Polar residues" evidence="1">
    <location>
        <begin position="1487"/>
        <end position="1500"/>
    </location>
</feature>
<sequence length="2445" mass="246962">MTTSASATTPLTFSPEGAQRFMGEARASDFGGAPEAGDGLSLTAGGQGSPSSLHIPRSPDTLSGWSQLQTPAVPTTQANSPQGSPIVDGQLPGGSVSPPTPAAGVIMSPGAPAAGAAVSPGTVAAGGAQVSAGPLTGSGGHGVAQSFPTVDEVSPAPPSALPTVPLSPGLLQIQGQGPPMGSPVTPTAPSPTHNPPGQQPPFPAPPNAYPPPVRLSGVEHGGTKMDTDQANTPSDTNTQAPTSVPLNGSQTLTGSPRTNVPPNGQTPQVPPPPVSPTMSSQAIGGGPAPAVPPSMPSHVIGGVPAPAVPPSMPSQAFGGGPAPAVPPSMPSQAIGGVPAPAVPPSMPSQAIGGGPAPAVPPSMPSQAIGGVPAPAVPPSMPSQAIGGGPAPAVPPSMPSQALGGGPAPSVPPSMPSQAIGGGPAPAVPPSMPSQAIGGGPAPAVPPSMPSQAMGGGPAPAVPPSMPSQAIGGVPAPAVPPSMPSHVIGGVPAPAVPPSMPSQTIGGVPAPAVRPSMPSHVIGGVPAPSVPPSMPSQALGGGPAPAVPPSMPSQAMGGVPAPSVPPSMPSQAIGGVPAPSVPPSMPSQAIGGGPAPAVPPSIPSQAIGGGPAPSVPPSMPSHVIGGVPALAVPPSMPSHVIGGVPAPSVPPSMPSHVIGGVPAPAVLPSMPSQAIGGGPAPSVPPSMPSQAIGGGPAPAVPPSMPSHVIGGGPAPAVPPSMPSQAIGGGPAPAVPPSMPSHVIGGGPAPAVPPSMPSQALGGGPAPSVPPSMPSQAIGGGPAPAVPPSMPSHVIGGVPAPSVPPSMPSQAIGGVPAPAVPPSMPSQAIGGVPVPTIPFPPVSHSIGVPSVPLTSSTVAQAGSPAARQFMDETVNQSVVGLPEASPASASALSVSPAHLSQMIGGVPAPSLPPQASQVIGGLPAPSMPSPQASQVIGGVPAPSLPPQASQVIGGLPAPSMPPPQASQVIGGVPAPSLPPQASQVIGGLPAPSMPPPQASQVIGGVPAPSLPPPQVSQVIGGVPAPSLPAPQASQLIGGLPAPPMHSPQASQVIGGVPAPSLPAPQASQVIGGVPAPSLPAPQASQVIGEGPAPAVSAAQPSQVMGGVPVGAAPSTPPAHASHVSGVVPTPTSAFFPSGVGEPSAPVASQRVSEGVSRQADRGLTSLASMLQRTGSGIGPKSLPGAPPPSRSNTVRFADPPAASLSGVAAAGKPGVCVGAQQQNLNEWLLRDTSPAPREWKAPASGTSQLPEVPAPAPPDGGQQAAAQPFVSLAAAAAAAVASSCAAQAGSPSVGGKFVDEVVNQSAGPPMQASPVAASLSTQQPAVVHQSHAGPTQLASVHQQQQTQQALAQSHHSTMTQLPIRQVQLPLPPQTVPQQQPHNQMYLQPHPSQAQQAYSQAHPAASQVQQAYSPAHQTALQQSYAPSHAMPQPHPQAHFPPRPPPSHPQHPPVHSQAPLPASQEAQADSSPRSRRPSSVAPPLAPFLPETSPSRRQSHASTVPSAVARRPSSTSVASPRRPSSPTKNRPPLVSPTDSALAKGPKKGQAGGLWLPQEAEAQLRRLASLLDAASGAIRSLTPDRERPMRPTTELSRSKTPPQPGWRDEAVLGVESQKDSQGEKVGVRAAATSGAQVRQGGNPQGDRSIPKTVLDRAEGLQVGLADYRFSILSDNAQKEERVRGAPHSSNLEQRMQRGGTAVSVAKDASRTPLEGLMEGRATLEDDRRRRLGFKSAAVGLAVGLLDPHHSVLTTHPVEGEVESAARGPEEGIPEGGRLERSLVRRIRTLESDLGGVGGTEVLGPSPGSLERRVEVGRHPTIVQEQSHMPVQRQRTAEWGRGLEGSRALSLEESLRTGVPGGYGPAVGREVAEKAVRVESQGELEWRVRGGGSLSRAHTRTDAVGVLLPMEEVVGERQTVRGRTNEGEADTCGQHVESAAGSRSLYHADLERQIEETSAFVKSQGRGASGKVQAPPSPVYIEKMGTAGRMEREVQSGESRLVPMQVHRRGEEEAESYLGAQPYYSYFEEANPSIEGRLRNSLPSQSGRLRETETERDREREGPHRLGGRLPIRTGVEELEAPRRVGPSLFRPSPLTGSRSILEMNKNERGERMEDREPPSAFSFYPSHPYTRSNARPPTDTGLVSVAARYNEWEGARRSETPPRQHPSAHADTGEAPHSFSGRRKGEMERGSVLVPAHLQEERESHRAPAGPGRVEMRLRAEAQRTGRWGEGEERAPGGYQKGSFPRQLSPFPSLLHQQKGLEAALRREDTEGGKGTLRASARQRGGALDPPSVNVNSLGGIPKTKSGDRLMNSLWSRERQREGETRGYERTRVASPSATSRSPLPGSSLPPAGPRERRLFSSFAQVCHGRGVSVREALATFAAAEGKETGVMSPQTFTDCLVRLKAGFTREDARRMLRALGVSADCRSRQQSGALDIEGVAHAVLLASRSQ</sequence>
<feature type="compositionally biased region" description="Polar residues" evidence="1">
    <location>
        <begin position="1"/>
        <end position="12"/>
    </location>
</feature>
<feature type="region of interest" description="Disordered" evidence="1">
    <location>
        <begin position="1170"/>
        <end position="1196"/>
    </location>
</feature>
<feature type="region of interest" description="Disordered" evidence="1">
    <location>
        <begin position="2100"/>
        <end position="2134"/>
    </location>
</feature>
<feature type="compositionally biased region" description="Polar residues" evidence="1">
    <location>
        <begin position="228"/>
        <end position="258"/>
    </location>
</feature>
<feature type="region of interest" description="Disordered" evidence="1">
    <location>
        <begin position="749"/>
        <end position="768"/>
    </location>
</feature>
<dbReference type="VEuPathDB" id="CryptoDB:Cvel_1508"/>
<organism evidence="2">
    <name type="scientific">Chromera velia CCMP2878</name>
    <dbReference type="NCBI Taxonomy" id="1169474"/>
    <lineage>
        <taxon>Eukaryota</taxon>
        <taxon>Sar</taxon>
        <taxon>Alveolata</taxon>
        <taxon>Colpodellida</taxon>
        <taxon>Chromeraceae</taxon>
        <taxon>Chromera</taxon>
    </lineage>
</organism>
<proteinExistence type="predicted"/>
<feature type="region of interest" description="Disordered" evidence="1">
    <location>
        <begin position="2147"/>
        <end position="2242"/>
    </location>
</feature>
<feature type="compositionally biased region" description="Polar residues" evidence="1">
    <location>
        <begin position="60"/>
        <end position="83"/>
    </location>
</feature>
<feature type="compositionally biased region" description="Low complexity" evidence="1">
    <location>
        <begin position="2334"/>
        <end position="2344"/>
    </location>
</feature>
<gene>
    <name evidence="2" type="ORF">Cvel_1508</name>
</gene>
<feature type="region of interest" description="Disordered" evidence="1">
    <location>
        <begin position="1572"/>
        <end position="1644"/>
    </location>
</feature>
<feature type="compositionally biased region" description="Basic and acidic residues" evidence="1">
    <location>
        <begin position="2100"/>
        <end position="2111"/>
    </location>
</feature>
<accession>A0A0G4HY09</accession>
<feature type="compositionally biased region" description="Basic and acidic residues" evidence="1">
    <location>
        <begin position="2208"/>
        <end position="2229"/>
    </location>
</feature>
<feature type="compositionally biased region" description="Polar residues" evidence="1">
    <location>
        <begin position="1403"/>
        <end position="1421"/>
    </location>
</feature>
<evidence type="ECO:0000313" key="2">
    <source>
        <dbReference type="EMBL" id="CEM49399.1"/>
    </source>
</evidence>
<name>A0A0G4HY09_9ALVE</name>
<reference evidence="2" key="1">
    <citation type="submission" date="2014-11" db="EMBL/GenBank/DDBJ databases">
        <authorList>
            <person name="Otto D Thomas"/>
            <person name="Naeem Raeece"/>
        </authorList>
    </citation>
    <scope>NUCLEOTIDE SEQUENCE</scope>
</reference>
<feature type="region of interest" description="Disordered" evidence="1">
    <location>
        <begin position="1"/>
        <end position="104"/>
    </location>
</feature>
<feature type="region of interest" description="Disordered" evidence="1">
    <location>
        <begin position="1672"/>
        <end position="1700"/>
    </location>
</feature>
<feature type="region of interest" description="Disordered" evidence="1">
    <location>
        <begin position="1233"/>
        <end position="1262"/>
    </location>
</feature>
<feature type="region of interest" description="Disordered" evidence="1">
    <location>
        <begin position="1104"/>
        <end position="1123"/>
    </location>
</feature>
<feature type="region of interest" description="Disordered" evidence="1">
    <location>
        <begin position="674"/>
        <end position="697"/>
    </location>
</feature>
<protein>
    <submittedName>
        <fullName evidence="2">Uncharacterized protein</fullName>
    </submittedName>
</protein>
<feature type="region of interest" description="Disordered" evidence="1">
    <location>
        <begin position="949"/>
        <end position="1074"/>
    </location>
</feature>